<accession>A0A0B4GGC9</accession>
<protein>
    <submittedName>
        <fullName evidence="3">Uncharacterized protein</fullName>
    </submittedName>
</protein>
<keyword evidence="2" id="KW-0812">Transmembrane</keyword>
<feature type="compositionally biased region" description="Polar residues" evidence="1">
    <location>
        <begin position="572"/>
        <end position="587"/>
    </location>
</feature>
<dbReference type="OrthoDB" id="1937642at2759"/>
<evidence type="ECO:0000256" key="1">
    <source>
        <dbReference type="SAM" id="MobiDB-lite"/>
    </source>
</evidence>
<dbReference type="HOGENOM" id="CLU_402290_0_0_1"/>
<keyword evidence="4" id="KW-1185">Reference proteome</keyword>
<keyword evidence="2" id="KW-1133">Transmembrane helix</keyword>
<feature type="transmembrane region" description="Helical" evidence="2">
    <location>
        <begin position="217"/>
        <end position="238"/>
    </location>
</feature>
<comment type="caution">
    <text evidence="3">The sequence shown here is derived from an EMBL/GenBank/DDBJ whole genome shotgun (WGS) entry which is preliminary data.</text>
</comment>
<dbReference type="AlphaFoldDB" id="A0A0B4GGC9"/>
<feature type="region of interest" description="Disordered" evidence="1">
    <location>
        <begin position="530"/>
        <end position="684"/>
    </location>
</feature>
<gene>
    <name evidence="3" type="ORF">MGU_06742</name>
</gene>
<feature type="compositionally biased region" description="Polar residues" evidence="1">
    <location>
        <begin position="664"/>
        <end position="675"/>
    </location>
</feature>
<feature type="transmembrane region" description="Helical" evidence="2">
    <location>
        <begin position="250"/>
        <end position="270"/>
    </location>
</feature>
<feature type="compositionally biased region" description="Basic and acidic residues" evidence="1">
    <location>
        <begin position="653"/>
        <end position="663"/>
    </location>
</feature>
<feature type="transmembrane region" description="Helical" evidence="2">
    <location>
        <begin position="342"/>
        <end position="361"/>
    </location>
</feature>
<evidence type="ECO:0000313" key="4">
    <source>
        <dbReference type="Proteomes" id="UP000031192"/>
    </source>
</evidence>
<reference evidence="3 4" key="1">
    <citation type="journal article" date="2014" name="Proc. Natl. Acad. Sci. U.S.A.">
        <title>Trajectory and genomic determinants of fungal-pathogen speciation and host adaptation.</title>
        <authorList>
            <person name="Hu X."/>
            <person name="Xiao G."/>
            <person name="Zheng P."/>
            <person name="Shang Y."/>
            <person name="Su Y."/>
            <person name="Zhang X."/>
            <person name="Liu X."/>
            <person name="Zhan S."/>
            <person name="St Leger R.J."/>
            <person name="Wang C."/>
        </authorList>
    </citation>
    <scope>NUCLEOTIDE SEQUENCE [LARGE SCALE GENOMIC DNA]</scope>
    <source>
        <strain evidence="3 4">ARSEF 977</strain>
    </source>
</reference>
<evidence type="ECO:0000313" key="3">
    <source>
        <dbReference type="EMBL" id="KID86050.1"/>
    </source>
</evidence>
<dbReference type="EMBL" id="AZNH01000024">
    <property type="protein sequence ID" value="KID86050.1"/>
    <property type="molecule type" value="Genomic_DNA"/>
</dbReference>
<dbReference type="Proteomes" id="UP000031192">
    <property type="component" value="Unassembled WGS sequence"/>
</dbReference>
<name>A0A0B4GGC9_METGA</name>
<sequence>MNYSKVFPRFVSRLLLATLLASAFLLLAFNADMLYLSRWQKHARYGIADGIHARFRRDFSEGVEVKYTTEWLQKQFTNPQGIASILLLIGGDIIQKAIAQLACNAPPSVPYFTPVIFSYGWVSYAFISVANAFGSADYFPKPDYPATVVTVASGDRRENQSWIIGRLLRDLEREIDPTGDITNRAAKGGERPHALHIAAFVIDPKIGATFEHKRDRVWWSFVYFLILQLFVAVCPLIPYPTRKSSNPNFYILIITVIGNLLAVLTGAVHTSKIQKFGNGRCDSKTPYIITRGNGHNIAIVVLPNSFDNEEMEHGQAVPKAASRLPYFDRLAAASYRPSNTRAVLTMILAFAWVALLLMIGGSTEDSWFLLLVGAIGMAHNVYVASAARTSEAHGIPLKRLRGHWEFWGTNVIGTLLRLEKTIPGAGYMLRPLFFTGPETELDYNAWFETFAAPTDRTRNGVLAEREILKKIKERKERWRNLFQDDFKPSHGDPFKCWMKIGAEAKRQEKKAKSWDGKTVTITYPFLESLGEHQTNAASTKDTEVDEDPSGNSSKESGVHVQGDSRSPVGMGESSTAIFRPQSSISKSTPKEDIQRPVKPLIVGVGETKKIQSTTSDHGQDAKSALSPGKRQAKPDRPPQEDNCSSADLLSAAEKQKVDDETRGKSPTASSNSVQDLNVVCSKGF</sequence>
<evidence type="ECO:0000256" key="2">
    <source>
        <dbReference type="SAM" id="Phobius"/>
    </source>
</evidence>
<proteinExistence type="predicted"/>
<keyword evidence="2" id="KW-0472">Membrane</keyword>
<organism evidence="3 4">
    <name type="scientific">Metarhizium guizhouense (strain ARSEF 977)</name>
    <dbReference type="NCBI Taxonomy" id="1276136"/>
    <lineage>
        <taxon>Eukaryota</taxon>
        <taxon>Fungi</taxon>
        <taxon>Dikarya</taxon>
        <taxon>Ascomycota</taxon>
        <taxon>Pezizomycotina</taxon>
        <taxon>Sordariomycetes</taxon>
        <taxon>Hypocreomycetidae</taxon>
        <taxon>Hypocreales</taxon>
        <taxon>Clavicipitaceae</taxon>
        <taxon>Metarhizium</taxon>
    </lineage>
</organism>